<proteinExistence type="inferred from homology"/>
<evidence type="ECO:0000259" key="7">
    <source>
        <dbReference type="Pfam" id="PF14322"/>
    </source>
</evidence>
<name>A0ABV0BVE1_9SPHI</name>
<dbReference type="InterPro" id="IPR033985">
    <property type="entry name" value="SusD-like_N"/>
</dbReference>
<evidence type="ECO:0000313" key="8">
    <source>
        <dbReference type="EMBL" id="MEN5378765.1"/>
    </source>
</evidence>
<keyword evidence="4" id="KW-0472">Membrane</keyword>
<dbReference type="SUPFAM" id="SSF48452">
    <property type="entry name" value="TPR-like"/>
    <property type="match status" value="1"/>
</dbReference>
<dbReference type="Pfam" id="PF14322">
    <property type="entry name" value="SusD-like_3"/>
    <property type="match status" value="1"/>
</dbReference>
<evidence type="ECO:0000256" key="1">
    <source>
        <dbReference type="ARBA" id="ARBA00004442"/>
    </source>
</evidence>
<dbReference type="RefSeq" id="WP_346581676.1">
    <property type="nucleotide sequence ID" value="NZ_JBDJNQ010000007.1"/>
</dbReference>
<keyword evidence="3" id="KW-0732">Signal</keyword>
<evidence type="ECO:0000313" key="9">
    <source>
        <dbReference type="Proteomes" id="UP001409291"/>
    </source>
</evidence>
<dbReference type="InterPro" id="IPR012944">
    <property type="entry name" value="SusD_RagB_dom"/>
</dbReference>
<sequence>MKYYIGILFMIFFVSCNSFLDVKPDQKMTIPKSLKDCDALLDDYFTMNNNYPVAGEVGSDHYYLSDVNFDAITIDADRQAYLWDSNADIATENWRSSYKKVFNSNQVLEILDKINPETNRIEYNRIKGEALFFRAYAYMQLADIFTLPFDQATSGQQLGLVLRKTAHVDEVSVRATLKDTYDTILKDLSESVTLLPENSNYKTRPTKAAAYAALARVGLVIRDYELVVNAASKCLLLYDKLIDYNSLSQNSNAPFPLFNEETILYATTLTSNCLNPNVAIMDSNLVLSYAQNDLRKQLYFKTSTNGRFLFKGKYDGQINYGSFAGIATDEVYLTLAEAYVHTQQIATGMLTLNKLLKSRFVRNEYVDLKTNDKQTALALIWRERRKSLIMRNVRWMDIKRINVIGDTSITLTRKLKGISYELKPNDNRYAFLIPSLVVGRVDGISQNIR</sequence>
<keyword evidence="9" id="KW-1185">Reference proteome</keyword>
<reference evidence="8 9" key="1">
    <citation type="submission" date="2024-04" db="EMBL/GenBank/DDBJ databases">
        <title>WGS of bacteria from Torrens River.</title>
        <authorList>
            <person name="Wyrsch E.R."/>
            <person name="Drigo B."/>
        </authorList>
    </citation>
    <scope>NUCLEOTIDE SEQUENCE [LARGE SCALE GENOMIC DNA]</scope>
    <source>
        <strain evidence="8 9">TWI391</strain>
    </source>
</reference>
<feature type="domain" description="RagB/SusD" evidence="6">
    <location>
        <begin position="330"/>
        <end position="404"/>
    </location>
</feature>
<dbReference type="Pfam" id="PF07980">
    <property type="entry name" value="SusD_RagB"/>
    <property type="match status" value="1"/>
</dbReference>
<dbReference type="Proteomes" id="UP001409291">
    <property type="component" value="Unassembled WGS sequence"/>
</dbReference>
<protein>
    <submittedName>
        <fullName evidence="8">RagB/SusD family nutrient uptake outer membrane protein</fullName>
    </submittedName>
</protein>
<evidence type="ECO:0000259" key="6">
    <source>
        <dbReference type="Pfam" id="PF07980"/>
    </source>
</evidence>
<gene>
    <name evidence="8" type="ORF">ABE541_15990</name>
</gene>
<dbReference type="InterPro" id="IPR011990">
    <property type="entry name" value="TPR-like_helical_dom_sf"/>
</dbReference>
<comment type="caution">
    <text evidence="8">The sequence shown here is derived from an EMBL/GenBank/DDBJ whole genome shotgun (WGS) entry which is preliminary data.</text>
</comment>
<evidence type="ECO:0000256" key="3">
    <source>
        <dbReference type="ARBA" id="ARBA00022729"/>
    </source>
</evidence>
<dbReference type="Gene3D" id="1.25.40.390">
    <property type="match status" value="1"/>
</dbReference>
<feature type="domain" description="SusD-like N-terminal" evidence="7">
    <location>
        <begin position="19"/>
        <end position="219"/>
    </location>
</feature>
<evidence type="ECO:0000256" key="5">
    <source>
        <dbReference type="ARBA" id="ARBA00023237"/>
    </source>
</evidence>
<evidence type="ECO:0000256" key="2">
    <source>
        <dbReference type="ARBA" id="ARBA00006275"/>
    </source>
</evidence>
<organism evidence="8 9">
    <name type="scientific">Sphingobacterium kitahiroshimense</name>
    <dbReference type="NCBI Taxonomy" id="470446"/>
    <lineage>
        <taxon>Bacteria</taxon>
        <taxon>Pseudomonadati</taxon>
        <taxon>Bacteroidota</taxon>
        <taxon>Sphingobacteriia</taxon>
        <taxon>Sphingobacteriales</taxon>
        <taxon>Sphingobacteriaceae</taxon>
        <taxon>Sphingobacterium</taxon>
    </lineage>
</organism>
<accession>A0ABV0BVE1</accession>
<dbReference type="EMBL" id="JBDJNQ010000007">
    <property type="protein sequence ID" value="MEN5378765.1"/>
    <property type="molecule type" value="Genomic_DNA"/>
</dbReference>
<comment type="similarity">
    <text evidence="2">Belongs to the SusD family.</text>
</comment>
<keyword evidence="5" id="KW-0998">Cell outer membrane</keyword>
<comment type="subcellular location">
    <subcellularLocation>
        <location evidence="1">Cell outer membrane</location>
    </subcellularLocation>
</comment>
<dbReference type="PROSITE" id="PS51257">
    <property type="entry name" value="PROKAR_LIPOPROTEIN"/>
    <property type="match status" value="1"/>
</dbReference>
<evidence type="ECO:0000256" key="4">
    <source>
        <dbReference type="ARBA" id="ARBA00023136"/>
    </source>
</evidence>